<name>A0A0E9SUB6_ANGAN</name>
<organism evidence="1">
    <name type="scientific">Anguilla anguilla</name>
    <name type="common">European freshwater eel</name>
    <name type="synonym">Muraena anguilla</name>
    <dbReference type="NCBI Taxonomy" id="7936"/>
    <lineage>
        <taxon>Eukaryota</taxon>
        <taxon>Metazoa</taxon>
        <taxon>Chordata</taxon>
        <taxon>Craniata</taxon>
        <taxon>Vertebrata</taxon>
        <taxon>Euteleostomi</taxon>
        <taxon>Actinopterygii</taxon>
        <taxon>Neopterygii</taxon>
        <taxon>Teleostei</taxon>
        <taxon>Anguilliformes</taxon>
        <taxon>Anguillidae</taxon>
        <taxon>Anguilla</taxon>
    </lineage>
</organism>
<accession>A0A0E9SUB6</accession>
<evidence type="ECO:0000313" key="1">
    <source>
        <dbReference type="EMBL" id="JAH44832.1"/>
    </source>
</evidence>
<reference evidence="1" key="1">
    <citation type="submission" date="2014-11" db="EMBL/GenBank/DDBJ databases">
        <authorList>
            <person name="Amaro Gonzalez C."/>
        </authorList>
    </citation>
    <scope>NUCLEOTIDE SEQUENCE</scope>
</reference>
<proteinExistence type="predicted"/>
<sequence length="15" mass="1634">MSGVHNASFWRVGSV</sequence>
<dbReference type="EMBL" id="GBXM01063745">
    <property type="protein sequence ID" value="JAH44832.1"/>
    <property type="molecule type" value="Transcribed_RNA"/>
</dbReference>
<reference evidence="1" key="2">
    <citation type="journal article" date="2015" name="Fish Shellfish Immunol.">
        <title>Early steps in the European eel (Anguilla anguilla)-Vibrio vulnificus interaction in the gills: Role of the RtxA13 toxin.</title>
        <authorList>
            <person name="Callol A."/>
            <person name="Pajuelo D."/>
            <person name="Ebbesson L."/>
            <person name="Teles M."/>
            <person name="MacKenzie S."/>
            <person name="Amaro C."/>
        </authorList>
    </citation>
    <scope>NUCLEOTIDE SEQUENCE</scope>
</reference>
<protein>
    <submittedName>
        <fullName evidence="1">Uncharacterized protein</fullName>
    </submittedName>
</protein>